<accession>E5YAH1</accession>
<keyword evidence="1" id="KW-0805">Transcription regulation</keyword>
<evidence type="ECO:0000259" key="5">
    <source>
        <dbReference type="PROSITE" id="PS01124"/>
    </source>
</evidence>
<keyword evidence="3" id="KW-0804">Transcription</keyword>
<evidence type="ECO:0000256" key="3">
    <source>
        <dbReference type="ARBA" id="ARBA00023163"/>
    </source>
</evidence>
<dbReference type="AlphaFoldDB" id="E5YAH1"/>
<dbReference type="PROSITE" id="PS01124">
    <property type="entry name" value="HTH_ARAC_FAMILY_2"/>
    <property type="match status" value="1"/>
</dbReference>
<evidence type="ECO:0000313" key="7">
    <source>
        <dbReference type="Proteomes" id="UP000006034"/>
    </source>
</evidence>
<dbReference type="InterPro" id="IPR050204">
    <property type="entry name" value="AraC_XylS_family_regulators"/>
</dbReference>
<dbReference type="GO" id="GO:0043565">
    <property type="term" value="F:sequence-specific DNA binding"/>
    <property type="evidence" value="ECO:0007669"/>
    <property type="project" value="InterPro"/>
</dbReference>
<dbReference type="Gene3D" id="2.60.120.10">
    <property type="entry name" value="Jelly Rolls"/>
    <property type="match status" value="1"/>
</dbReference>
<dbReference type="SMART" id="SM00342">
    <property type="entry name" value="HTH_ARAC"/>
    <property type="match status" value="1"/>
</dbReference>
<feature type="region of interest" description="Disordered" evidence="4">
    <location>
        <begin position="233"/>
        <end position="256"/>
    </location>
</feature>
<keyword evidence="2" id="KW-0238">DNA-binding</keyword>
<dbReference type="SUPFAM" id="SSF51182">
    <property type="entry name" value="RmlC-like cupins"/>
    <property type="match status" value="1"/>
</dbReference>
<protein>
    <recommendedName>
        <fullName evidence="5">HTH araC/xylS-type domain-containing protein</fullName>
    </recommendedName>
</protein>
<organism evidence="6 7">
    <name type="scientific">Bilophila wadsworthia (strain 3_1_6)</name>
    <dbReference type="NCBI Taxonomy" id="563192"/>
    <lineage>
        <taxon>Bacteria</taxon>
        <taxon>Pseudomonadati</taxon>
        <taxon>Thermodesulfobacteriota</taxon>
        <taxon>Desulfovibrionia</taxon>
        <taxon>Desulfovibrionales</taxon>
        <taxon>Desulfovibrionaceae</taxon>
        <taxon>Bilophila</taxon>
    </lineage>
</organism>
<sequence>MSIRIDFLSYEGERNNERHPHAQFVLPIAGELEISIGGAEGRLTPSCAAFVAPGVPHSQLATVSNAFLIVNCDLAECGVPAAEQLAEQIFLPVSEATRHLIGFAELSRDRFSQPGTTQCWMPLLLNSFLERPVCRPSRLAVLERLIDAHPGAPWTVGEMARRIGISPSRLHALSRSEWGLSPQAWLAERRIGHVRKWLAESDLPIADLALRAGYADQSALTRAMQRLTGLTPAAYRRQTRLEQKNRSPEQDSRTRP</sequence>
<name>E5YAH1_BILW3</name>
<dbReference type="STRING" id="563192.HMPREF0179_03192"/>
<dbReference type="RefSeq" id="WP_005029730.1">
    <property type="nucleotide sequence ID" value="NZ_KE150238.1"/>
</dbReference>
<feature type="compositionally biased region" description="Basic and acidic residues" evidence="4">
    <location>
        <begin position="239"/>
        <end position="256"/>
    </location>
</feature>
<proteinExistence type="predicted"/>
<dbReference type="OrthoDB" id="112032at2"/>
<evidence type="ECO:0000313" key="6">
    <source>
        <dbReference type="EMBL" id="EFV42983.1"/>
    </source>
</evidence>
<dbReference type="eggNOG" id="COG2207">
    <property type="taxonomic scope" value="Bacteria"/>
</dbReference>
<dbReference type="GeneID" id="78084351"/>
<dbReference type="HOGENOM" id="CLU_000445_88_15_7"/>
<dbReference type="Gene3D" id="1.10.10.60">
    <property type="entry name" value="Homeodomain-like"/>
    <property type="match status" value="1"/>
</dbReference>
<dbReference type="EMBL" id="ADCP02000001">
    <property type="protein sequence ID" value="EFV42983.1"/>
    <property type="molecule type" value="Genomic_DNA"/>
</dbReference>
<dbReference type="GO" id="GO:0003700">
    <property type="term" value="F:DNA-binding transcription factor activity"/>
    <property type="evidence" value="ECO:0007669"/>
    <property type="project" value="InterPro"/>
</dbReference>
<dbReference type="Proteomes" id="UP000006034">
    <property type="component" value="Unassembled WGS sequence"/>
</dbReference>
<dbReference type="PANTHER" id="PTHR46796">
    <property type="entry name" value="HTH-TYPE TRANSCRIPTIONAL ACTIVATOR RHAS-RELATED"/>
    <property type="match status" value="1"/>
</dbReference>
<dbReference type="InterPro" id="IPR009057">
    <property type="entry name" value="Homeodomain-like_sf"/>
</dbReference>
<dbReference type="Pfam" id="PF12833">
    <property type="entry name" value="HTH_18"/>
    <property type="match status" value="1"/>
</dbReference>
<evidence type="ECO:0000256" key="2">
    <source>
        <dbReference type="ARBA" id="ARBA00023125"/>
    </source>
</evidence>
<evidence type="ECO:0000256" key="1">
    <source>
        <dbReference type="ARBA" id="ARBA00023015"/>
    </source>
</evidence>
<dbReference type="InterPro" id="IPR011051">
    <property type="entry name" value="RmlC_Cupin_sf"/>
</dbReference>
<keyword evidence="7" id="KW-1185">Reference proteome</keyword>
<dbReference type="SUPFAM" id="SSF46689">
    <property type="entry name" value="Homeodomain-like"/>
    <property type="match status" value="2"/>
</dbReference>
<reference evidence="6 7" key="1">
    <citation type="submission" date="2010-10" db="EMBL/GenBank/DDBJ databases">
        <authorList>
            <consortium name="The Broad Institute Genome Sequencing Platform"/>
            <person name="Ward D."/>
            <person name="Earl A."/>
            <person name="Feldgarden M."/>
            <person name="Young S.K."/>
            <person name="Gargeya S."/>
            <person name="Zeng Q."/>
            <person name="Alvarado L."/>
            <person name="Berlin A."/>
            <person name="Bochicchio J."/>
            <person name="Chapman S.B."/>
            <person name="Chen Z."/>
            <person name="Freedman E."/>
            <person name="Gellesch M."/>
            <person name="Goldberg J."/>
            <person name="Griggs A."/>
            <person name="Gujja S."/>
            <person name="Heilman E."/>
            <person name="Heiman D."/>
            <person name="Howarth C."/>
            <person name="Mehta T."/>
            <person name="Neiman D."/>
            <person name="Pearson M."/>
            <person name="Roberts A."/>
            <person name="Saif S."/>
            <person name="Shea T."/>
            <person name="Shenoy N."/>
            <person name="Sisk P."/>
            <person name="Stolte C."/>
            <person name="Sykes S."/>
            <person name="White J."/>
            <person name="Yandava C."/>
            <person name="Allen-Vercoe E."/>
            <person name="Sibley C."/>
            <person name="Ambrose C.E."/>
            <person name="Strauss J."/>
            <person name="Daigneault M."/>
            <person name="Haas B."/>
            <person name="Nusbaum C."/>
            <person name="Birren B."/>
        </authorList>
    </citation>
    <scope>NUCLEOTIDE SEQUENCE [LARGE SCALE GENOMIC DNA]</scope>
    <source>
        <strain evidence="6 7">3_1_6</strain>
    </source>
</reference>
<gene>
    <name evidence="6" type="ORF">HMPREF0179_03192</name>
</gene>
<dbReference type="InterPro" id="IPR018060">
    <property type="entry name" value="HTH_AraC"/>
</dbReference>
<comment type="caution">
    <text evidence="6">The sequence shown here is derived from an EMBL/GenBank/DDBJ whole genome shotgun (WGS) entry which is preliminary data.</text>
</comment>
<dbReference type="PANTHER" id="PTHR46796:SF2">
    <property type="entry name" value="TRANSCRIPTIONAL REGULATORY PROTEIN"/>
    <property type="match status" value="1"/>
</dbReference>
<feature type="domain" description="HTH araC/xylS-type" evidence="5">
    <location>
        <begin position="140"/>
        <end position="238"/>
    </location>
</feature>
<reference evidence="6 7" key="2">
    <citation type="submission" date="2013-04" db="EMBL/GenBank/DDBJ databases">
        <title>The Genome Sequence of Bilophila wadsworthia 3_1_6.</title>
        <authorList>
            <consortium name="The Broad Institute Genomics Platform"/>
            <person name="Earl A."/>
            <person name="Ward D."/>
            <person name="Feldgarden M."/>
            <person name="Gevers D."/>
            <person name="Sibley C."/>
            <person name="Strauss J."/>
            <person name="Allen-Vercoe E."/>
            <person name="Walker B."/>
            <person name="Young S."/>
            <person name="Zeng Q."/>
            <person name="Gargeya S."/>
            <person name="Fitzgerald M."/>
            <person name="Haas B."/>
            <person name="Abouelleil A."/>
            <person name="Allen A.W."/>
            <person name="Alvarado L."/>
            <person name="Arachchi H.M."/>
            <person name="Berlin A.M."/>
            <person name="Chapman S.B."/>
            <person name="Gainer-Dewar J."/>
            <person name="Goldberg J."/>
            <person name="Griggs A."/>
            <person name="Gujja S."/>
            <person name="Hansen M."/>
            <person name="Howarth C."/>
            <person name="Imamovic A."/>
            <person name="Ireland A."/>
            <person name="Larimer J."/>
            <person name="McCowan C."/>
            <person name="Murphy C."/>
            <person name="Pearson M."/>
            <person name="Poon T.W."/>
            <person name="Priest M."/>
            <person name="Roberts A."/>
            <person name="Saif S."/>
            <person name="Shea T."/>
            <person name="Sisk P."/>
            <person name="Sykes S."/>
            <person name="Wortman J."/>
            <person name="Nusbaum C."/>
            <person name="Birren B."/>
        </authorList>
    </citation>
    <scope>NUCLEOTIDE SEQUENCE [LARGE SCALE GENOMIC DNA]</scope>
    <source>
        <strain evidence="6 7">3_1_6</strain>
    </source>
</reference>
<dbReference type="InterPro" id="IPR014710">
    <property type="entry name" value="RmlC-like_jellyroll"/>
</dbReference>
<evidence type="ECO:0000256" key="4">
    <source>
        <dbReference type="SAM" id="MobiDB-lite"/>
    </source>
</evidence>